<dbReference type="SUPFAM" id="SSF48452">
    <property type="entry name" value="TPR-like"/>
    <property type="match status" value="2"/>
</dbReference>
<evidence type="ECO:0000256" key="4">
    <source>
        <dbReference type="ARBA" id="ARBA00022803"/>
    </source>
</evidence>
<dbReference type="InterPro" id="IPR019734">
    <property type="entry name" value="TPR_rpt"/>
</dbReference>
<comment type="subcellular location">
    <subcellularLocation>
        <location evidence="1">Cytoplasm</location>
    </subcellularLocation>
</comment>
<evidence type="ECO:0000256" key="6">
    <source>
        <dbReference type="SAM" id="MobiDB-lite"/>
    </source>
</evidence>
<dbReference type="PANTHER" id="PTHR46630:SF1">
    <property type="entry name" value="TETRATRICOPEPTIDE REPEAT PROTEIN 29"/>
    <property type="match status" value="1"/>
</dbReference>
<organism evidence="7 8">
    <name type="scientific">Chitinimonas lacunae</name>
    <dbReference type="NCBI Taxonomy" id="1963018"/>
    <lineage>
        <taxon>Bacteria</taxon>
        <taxon>Pseudomonadati</taxon>
        <taxon>Pseudomonadota</taxon>
        <taxon>Betaproteobacteria</taxon>
        <taxon>Neisseriales</taxon>
        <taxon>Chitinibacteraceae</taxon>
        <taxon>Chitinimonas</taxon>
    </lineage>
</organism>
<dbReference type="SMART" id="SM00028">
    <property type="entry name" value="TPR"/>
    <property type="match status" value="6"/>
</dbReference>
<dbReference type="PANTHER" id="PTHR46630">
    <property type="entry name" value="TETRATRICOPEPTIDE REPEAT PROTEIN 29"/>
    <property type="match status" value="1"/>
</dbReference>
<comment type="similarity">
    <text evidence="5">Belongs to the Rap family.</text>
</comment>
<protein>
    <submittedName>
        <fullName evidence="7">Tetratricopeptide repeat protein</fullName>
    </submittedName>
</protein>
<evidence type="ECO:0000256" key="2">
    <source>
        <dbReference type="ARBA" id="ARBA00022490"/>
    </source>
</evidence>
<dbReference type="Proteomes" id="UP001595791">
    <property type="component" value="Unassembled WGS sequence"/>
</dbReference>
<dbReference type="Gene3D" id="1.25.40.10">
    <property type="entry name" value="Tetratricopeptide repeat domain"/>
    <property type="match status" value="2"/>
</dbReference>
<evidence type="ECO:0000256" key="5">
    <source>
        <dbReference type="ARBA" id="ARBA00038253"/>
    </source>
</evidence>
<evidence type="ECO:0000313" key="8">
    <source>
        <dbReference type="Proteomes" id="UP001595791"/>
    </source>
</evidence>
<evidence type="ECO:0000256" key="3">
    <source>
        <dbReference type="ARBA" id="ARBA00022737"/>
    </source>
</evidence>
<evidence type="ECO:0000256" key="1">
    <source>
        <dbReference type="ARBA" id="ARBA00004496"/>
    </source>
</evidence>
<dbReference type="InterPro" id="IPR051476">
    <property type="entry name" value="Bac_ResReg_Asp_Phosphatase"/>
</dbReference>
<feature type="compositionally biased region" description="Basic and acidic residues" evidence="6">
    <location>
        <begin position="347"/>
        <end position="374"/>
    </location>
</feature>
<dbReference type="RefSeq" id="WP_378163152.1">
    <property type="nucleotide sequence ID" value="NZ_JBHSBU010000001.1"/>
</dbReference>
<feature type="region of interest" description="Disordered" evidence="6">
    <location>
        <begin position="347"/>
        <end position="375"/>
    </location>
</feature>
<proteinExistence type="inferred from homology"/>
<keyword evidence="8" id="KW-1185">Reference proteome</keyword>
<keyword evidence="2" id="KW-0963">Cytoplasm</keyword>
<keyword evidence="3" id="KW-0677">Repeat</keyword>
<dbReference type="EMBL" id="JBHSBU010000001">
    <property type="protein sequence ID" value="MFC4159419.1"/>
    <property type="molecule type" value="Genomic_DNA"/>
</dbReference>
<dbReference type="InterPro" id="IPR011990">
    <property type="entry name" value="TPR-like_helical_dom_sf"/>
</dbReference>
<accession>A0ABV8MQ20</accession>
<sequence length="500" mass="55634">MDLSHWRKLLPAPEIEQLIAEASQANFADPYRLLSLADQAIAAAQLRPDPAGELRARFYRALALNTIGHTMEAIDEFNLLLDLARAQQDMDAAFAALRGLGIVCDGTGCYDAALDYLRGAEQLLGDDADEDQRLDVRQSMAIVYSKTQRPAEAAEVFLQLVERYRSLGRVRDQAINLSNAAICYAKLGRYEQSLDLSDRAEALVRPQNWPLMLAIVHGNRATPLLELERYEEAQGELLAALHVFHTAGHAVGEIDVRTKLGRIYRHQGDPATAALLLELAVERAAGAGLAPARAEAQKLLVSLYREQGDFERALLHSESLRQLERDLGDQETQRRVRQLQTELDLEHARRDADEARRQRDRLQAAHAAEAEQHASLKAANSVQRHLIAAIAGEGETIDTAHRRAEAEVARATRYHRPLAALWLARRPGSLLAGLIGEDEVLLELESDGYLLLLPEREANALQMRFSQFFPSGEFGSAELRPGDSLQSLIDRARRQAQRQS</sequence>
<gene>
    <name evidence="7" type="ORF">ACFOW7_08645</name>
</gene>
<comment type="caution">
    <text evidence="7">The sequence shown here is derived from an EMBL/GenBank/DDBJ whole genome shotgun (WGS) entry which is preliminary data.</text>
</comment>
<name>A0ABV8MQ20_9NEIS</name>
<evidence type="ECO:0000313" key="7">
    <source>
        <dbReference type="EMBL" id="MFC4159419.1"/>
    </source>
</evidence>
<reference evidence="8" key="1">
    <citation type="journal article" date="2019" name="Int. J. Syst. Evol. Microbiol.">
        <title>The Global Catalogue of Microorganisms (GCM) 10K type strain sequencing project: providing services to taxonomists for standard genome sequencing and annotation.</title>
        <authorList>
            <consortium name="The Broad Institute Genomics Platform"/>
            <consortium name="The Broad Institute Genome Sequencing Center for Infectious Disease"/>
            <person name="Wu L."/>
            <person name="Ma J."/>
        </authorList>
    </citation>
    <scope>NUCLEOTIDE SEQUENCE [LARGE SCALE GENOMIC DNA]</scope>
    <source>
        <strain evidence="8">LMG 29894</strain>
    </source>
</reference>
<keyword evidence="4" id="KW-0802">TPR repeat</keyword>